<name>A0A8H6C5B6_CANAX</name>
<evidence type="ECO:0000313" key="1">
    <source>
        <dbReference type="EMBL" id="KAF6071732.1"/>
    </source>
</evidence>
<dbReference type="AlphaFoldDB" id="A0A8H6C5B6"/>
<evidence type="ECO:0000313" key="2">
    <source>
        <dbReference type="Proteomes" id="UP000536275"/>
    </source>
</evidence>
<reference evidence="1 2" key="1">
    <citation type="submission" date="2020-03" db="EMBL/GenBank/DDBJ databases">
        <title>FDA dAtabase for Regulatory Grade micrObial Sequences (FDA-ARGOS): Supporting development and validation of Infectious Disease Dx tests.</title>
        <authorList>
            <person name="Campos J."/>
            <person name="Goldberg B."/>
            <person name="Tallon L."/>
            <person name="Sadzewicz L."/>
            <person name="Vavikolanu K."/>
            <person name="Mehta A."/>
            <person name="Aluvathingal J."/>
            <person name="Nadendla S."/>
            <person name="Nandy P."/>
            <person name="Geyer C."/>
            <person name="Yan Y."/>
            <person name="Sichtig H."/>
        </authorList>
    </citation>
    <scope>NUCLEOTIDE SEQUENCE [LARGE SCALE GENOMIC DNA]</scope>
    <source>
        <strain evidence="1 2">FDAARGOS_656</strain>
    </source>
</reference>
<comment type="caution">
    <text evidence="1">The sequence shown here is derived from an EMBL/GenBank/DDBJ whole genome shotgun (WGS) entry which is preliminary data.</text>
</comment>
<dbReference type="Proteomes" id="UP000536275">
    <property type="component" value="Unassembled WGS sequence"/>
</dbReference>
<organism evidence="1 2">
    <name type="scientific">Candida albicans</name>
    <name type="common">Yeast</name>
    <dbReference type="NCBI Taxonomy" id="5476"/>
    <lineage>
        <taxon>Eukaryota</taxon>
        <taxon>Fungi</taxon>
        <taxon>Dikarya</taxon>
        <taxon>Ascomycota</taxon>
        <taxon>Saccharomycotina</taxon>
        <taxon>Pichiomycetes</taxon>
        <taxon>Debaryomycetaceae</taxon>
        <taxon>Candida/Lodderomyces clade</taxon>
        <taxon>Candida</taxon>
    </lineage>
</organism>
<gene>
    <name evidence="1" type="ORF">FOB64_001434</name>
</gene>
<accession>A0A8H6C5B6</accession>
<dbReference type="EMBL" id="JABWAD010000016">
    <property type="protein sequence ID" value="KAF6071732.1"/>
    <property type="molecule type" value="Genomic_DNA"/>
</dbReference>
<protein>
    <submittedName>
        <fullName evidence="1">Uncharacterized protein</fullName>
    </submittedName>
</protein>
<sequence length="167" mass="18968">MQNQTGFRQTRQCRHLHHENDLEEYRAPPARQIIQLLACLEKHCDLERFREMFAKANLGLKTNESVVSLSVKYILTFCGDTPVRSTAVNNLLIVCSNSPRILMSPPVLSVFDEALDSTPDVIKGLLQTMIDFIQERDKQSSASSSLEILLTTRAPVLSNGISRKFWY</sequence>
<proteinExistence type="predicted"/>